<comment type="caution">
    <text evidence="5">The sequence shown here is derived from an EMBL/GenBank/DDBJ whole genome shotgun (WGS) entry which is preliminary data.</text>
</comment>
<dbReference type="OrthoDB" id="1938353at2759"/>
<dbReference type="GO" id="GO:0006885">
    <property type="term" value="P:regulation of pH"/>
    <property type="evidence" value="ECO:0007669"/>
    <property type="project" value="TreeGrafter"/>
</dbReference>
<dbReference type="Proteomes" id="UP000224567">
    <property type="component" value="Unassembled WGS sequence"/>
</dbReference>
<dbReference type="GO" id="GO:0006813">
    <property type="term" value="P:potassium ion transport"/>
    <property type="evidence" value="ECO:0007669"/>
    <property type="project" value="UniProtKB-KW"/>
</dbReference>
<evidence type="ECO:0000256" key="2">
    <source>
        <dbReference type="ARBA" id="ARBA00022538"/>
    </source>
</evidence>
<keyword evidence="3" id="KW-0630">Potassium</keyword>
<accession>A0A2G2UUI2</accession>
<reference evidence="5 6" key="1">
    <citation type="journal article" date="2017" name="Genome Biol.">
        <title>New reference genome sequences of hot pepper reveal the massive evolution of plant disease-resistance genes by retroduplication.</title>
        <authorList>
            <person name="Kim S."/>
            <person name="Park J."/>
            <person name="Yeom S.I."/>
            <person name="Kim Y.M."/>
            <person name="Seo E."/>
            <person name="Kim K.T."/>
            <person name="Kim M.S."/>
            <person name="Lee J.M."/>
            <person name="Cheong K."/>
            <person name="Shin H.S."/>
            <person name="Kim S.B."/>
            <person name="Han K."/>
            <person name="Lee J."/>
            <person name="Park M."/>
            <person name="Lee H.A."/>
            <person name="Lee H.Y."/>
            <person name="Lee Y."/>
            <person name="Oh S."/>
            <person name="Lee J.H."/>
            <person name="Choi E."/>
            <person name="Choi E."/>
            <person name="Lee S.E."/>
            <person name="Jeon J."/>
            <person name="Kim H."/>
            <person name="Choi G."/>
            <person name="Song H."/>
            <person name="Lee J."/>
            <person name="Lee S.C."/>
            <person name="Kwon J.K."/>
            <person name="Lee H.Y."/>
            <person name="Koo N."/>
            <person name="Hong Y."/>
            <person name="Kim R.W."/>
            <person name="Kang W.H."/>
            <person name="Huh J.H."/>
            <person name="Kang B.C."/>
            <person name="Yang T.J."/>
            <person name="Lee Y.H."/>
            <person name="Bennetzen J.L."/>
            <person name="Choi D."/>
        </authorList>
    </citation>
    <scope>NUCLEOTIDE SEQUENCE [LARGE SCALE GENOMIC DNA]</scope>
    <source>
        <strain evidence="6">cv. PBC81</strain>
    </source>
</reference>
<dbReference type="GO" id="GO:0012505">
    <property type="term" value="C:endomembrane system"/>
    <property type="evidence" value="ECO:0007669"/>
    <property type="project" value="TreeGrafter"/>
</dbReference>
<dbReference type="PANTHER" id="PTHR32468:SF35">
    <property type="entry name" value="CATION_H+ EXCHANGER DOMAIN-CONTAINING PROTEIN"/>
    <property type="match status" value="1"/>
</dbReference>
<gene>
    <name evidence="5" type="ORF">CQW23_35842</name>
</gene>
<dbReference type="GO" id="GO:0098662">
    <property type="term" value="P:inorganic cation transmembrane transport"/>
    <property type="evidence" value="ECO:0007669"/>
    <property type="project" value="TreeGrafter"/>
</dbReference>
<dbReference type="PANTHER" id="PTHR32468">
    <property type="entry name" value="CATION/H + ANTIPORTER"/>
    <property type="match status" value="1"/>
</dbReference>
<dbReference type="STRING" id="33114.A0A2G2UUI2"/>
<protein>
    <recommendedName>
        <fullName evidence="7">Cation/H(+) antiporter 15</fullName>
    </recommendedName>
</protein>
<keyword evidence="4" id="KW-0406">Ion transport</keyword>
<evidence type="ECO:0000256" key="3">
    <source>
        <dbReference type="ARBA" id="ARBA00022958"/>
    </source>
</evidence>
<keyword evidence="6" id="KW-1185">Reference proteome</keyword>
<organism evidence="5 6">
    <name type="scientific">Capsicum baccatum</name>
    <name type="common">Peruvian pepper</name>
    <dbReference type="NCBI Taxonomy" id="33114"/>
    <lineage>
        <taxon>Eukaryota</taxon>
        <taxon>Viridiplantae</taxon>
        <taxon>Streptophyta</taxon>
        <taxon>Embryophyta</taxon>
        <taxon>Tracheophyta</taxon>
        <taxon>Spermatophyta</taxon>
        <taxon>Magnoliopsida</taxon>
        <taxon>eudicotyledons</taxon>
        <taxon>Gunneridae</taxon>
        <taxon>Pentapetalae</taxon>
        <taxon>asterids</taxon>
        <taxon>lamiids</taxon>
        <taxon>Solanales</taxon>
        <taxon>Solanaceae</taxon>
        <taxon>Solanoideae</taxon>
        <taxon>Capsiceae</taxon>
        <taxon>Capsicum</taxon>
    </lineage>
</organism>
<reference evidence="6" key="2">
    <citation type="journal article" date="2017" name="J. Anim. Genet.">
        <title>Multiple reference genome sequences of hot pepper reveal the massive evolution of plant disease resistance genes by retroduplication.</title>
        <authorList>
            <person name="Kim S."/>
            <person name="Park J."/>
            <person name="Yeom S.-I."/>
            <person name="Kim Y.-M."/>
            <person name="Seo E."/>
            <person name="Kim K.-T."/>
            <person name="Kim M.-S."/>
            <person name="Lee J.M."/>
            <person name="Cheong K."/>
            <person name="Shin H.-S."/>
            <person name="Kim S.-B."/>
            <person name="Han K."/>
            <person name="Lee J."/>
            <person name="Park M."/>
            <person name="Lee H.-A."/>
            <person name="Lee H.-Y."/>
            <person name="Lee Y."/>
            <person name="Oh S."/>
            <person name="Lee J.H."/>
            <person name="Choi E."/>
            <person name="Choi E."/>
            <person name="Lee S.E."/>
            <person name="Jeon J."/>
            <person name="Kim H."/>
            <person name="Choi G."/>
            <person name="Song H."/>
            <person name="Lee J."/>
            <person name="Lee S.-C."/>
            <person name="Kwon J.-K."/>
            <person name="Lee H.-Y."/>
            <person name="Koo N."/>
            <person name="Hong Y."/>
            <person name="Kim R.W."/>
            <person name="Kang W.-H."/>
            <person name="Huh J.H."/>
            <person name="Kang B.-C."/>
            <person name="Yang T.-J."/>
            <person name="Lee Y.-H."/>
            <person name="Bennetzen J.L."/>
            <person name="Choi D."/>
        </authorList>
    </citation>
    <scope>NUCLEOTIDE SEQUENCE [LARGE SCALE GENOMIC DNA]</scope>
    <source>
        <strain evidence="6">cv. PBC81</strain>
    </source>
</reference>
<evidence type="ECO:0000313" key="6">
    <source>
        <dbReference type="Proteomes" id="UP000224567"/>
    </source>
</evidence>
<evidence type="ECO:0000256" key="1">
    <source>
        <dbReference type="ARBA" id="ARBA00022448"/>
    </source>
</evidence>
<sequence length="120" mass="13458">MAILNNQGGYHIAVVYIGGPDDAESLAYGARLARHQNVSITLIRFLMFGYDNARERKLDNSLIEAVRYENSTNDNFIYEERVTRDGVGLSASLRTLEDRFLGFTRCWDHSFSSSGAATES</sequence>
<evidence type="ECO:0008006" key="7">
    <source>
        <dbReference type="Google" id="ProtNLM"/>
    </source>
</evidence>
<keyword evidence="2" id="KW-0633">Potassium transport</keyword>
<keyword evidence="1" id="KW-0813">Transport</keyword>
<name>A0A2G2UUI2_CAPBA</name>
<evidence type="ECO:0000256" key="4">
    <source>
        <dbReference type="ARBA" id="ARBA00023065"/>
    </source>
</evidence>
<dbReference type="EMBL" id="MLFT02021369">
    <property type="protein sequence ID" value="PHT24417.1"/>
    <property type="molecule type" value="Genomic_DNA"/>
</dbReference>
<dbReference type="InterPro" id="IPR050794">
    <property type="entry name" value="CPA2_transporter"/>
</dbReference>
<evidence type="ECO:0000313" key="5">
    <source>
        <dbReference type="EMBL" id="PHT24417.1"/>
    </source>
</evidence>
<proteinExistence type="predicted"/>
<dbReference type="AlphaFoldDB" id="A0A2G2UUI2"/>